<dbReference type="GO" id="GO:0031638">
    <property type="term" value="P:zymogen activation"/>
    <property type="evidence" value="ECO:0007669"/>
    <property type="project" value="TreeGrafter"/>
</dbReference>
<dbReference type="Gene3D" id="2.10.10.10">
    <property type="entry name" value="Fibronectin, type II, collagen-binding"/>
    <property type="match status" value="1"/>
</dbReference>
<evidence type="ECO:0000256" key="2">
    <source>
        <dbReference type="ARBA" id="ARBA00022525"/>
    </source>
</evidence>
<feature type="disulfide bond" evidence="15">
    <location>
        <begin position="221"/>
        <end position="238"/>
    </location>
</feature>
<comment type="subcellular location">
    <subcellularLocation>
        <location evidence="1">Secreted</location>
        <location evidence="1">Extracellular space</location>
    </subcellularLocation>
</comment>
<dbReference type="InterPro" id="IPR001314">
    <property type="entry name" value="Peptidase_S1A"/>
</dbReference>
<dbReference type="PROSITE" id="PS00135">
    <property type="entry name" value="TRYPSIN_SER"/>
    <property type="match status" value="1"/>
</dbReference>
<dbReference type="EC" id="3.4.21.4" evidence="14"/>
<dbReference type="InterPro" id="IPR018114">
    <property type="entry name" value="TRYPSIN_HIS"/>
</dbReference>
<dbReference type="PROSITE" id="PS01253">
    <property type="entry name" value="FN1_1"/>
    <property type="match status" value="1"/>
</dbReference>
<dbReference type="PANTHER" id="PTHR24264">
    <property type="entry name" value="TRYPSIN-RELATED"/>
    <property type="match status" value="1"/>
</dbReference>
<dbReference type="CTD" id="3083"/>
<keyword evidence="25" id="KW-1185">Reference proteome</keyword>
<dbReference type="InterPro" id="IPR050127">
    <property type="entry name" value="Serine_Proteases_S1"/>
</dbReference>
<evidence type="ECO:0000256" key="11">
    <source>
        <dbReference type="ARBA" id="ARBA00023157"/>
    </source>
</evidence>
<dbReference type="SMART" id="SM00059">
    <property type="entry name" value="FN2"/>
    <property type="match status" value="1"/>
</dbReference>
<dbReference type="PANTHER" id="PTHR24264:SF43">
    <property type="entry name" value="HEPATOCYTE GROWTH FACTOR ACTIVATOR"/>
    <property type="match status" value="1"/>
</dbReference>
<evidence type="ECO:0000259" key="21">
    <source>
        <dbReference type="PROSITE" id="PS50026"/>
    </source>
</evidence>
<dbReference type="InterPro" id="IPR033116">
    <property type="entry name" value="TRYPSIN_SER"/>
</dbReference>
<feature type="domain" description="EGF-like" evidence="21">
    <location>
        <begin position="131"/>
        <end position="169"/>
    </location>
</feature>
<dbReference type="PRINTS" id="PR00722">
    <property type="entry name" value="CHYMOTRYPSIN"/>
</dbReference>
<evidence type="ECO:0000256" key="5">
    <source>
        <dbReference type="ARBA" id="ARBA00022670"/>
    </source>
</evidence>
<dbReference type="PROSITE" id="PS00021">
    <property type="entry name" value="KRINGLE_1"/>
    <property type="match status" value="1"/>
</dbReference>
<feature type="domain" description="Peptidase S1" evidence="23">
    <location>
        <begin position="393"/>
        <end position="629"/>
    </location>
</feature>
<evidence type="ECO:0000259" key="23">
    <source>
        <dbReference type="PROSITE" id="PS50240"/>
    </source>
</evidence>
<evidence type="ECO:0000256" key="10">
    <source>
        <dbReference type="ARBA" id="ARBA00023145"/>
    </source>
</evidence>
<comment type="catalytic activity">
    <reaction evidence="13">
        <text>Preferential cleavage: Arg-|-Xaa, Lys-|-Xaa.</text>
        <dbReference type="EC" id="3.4.21.4"/>
    </reaction>
</comment>
<feature type="compositionally biased region" description="Low complexity" evidence="19">
    <location>
        <begin position="363"/>
        <end position="377"/>
    </location>
</feature>
<dbReference type="Pfam" id="PF00051">
    <property type="entry name" value="Kringle"/>
    <property type="match status" value="1"/>
</dbReference>
<feature type="domain" description="Kringle" evidence="22">
    <location>
        <begin position="256"/>
        <end position="338"/>
    </location>
</feature>
<evidence type="ECO:0000313" key="25">
    <source>
        <dbReference type="Proteomes" id="UP000515152"/>
    </source>
</evidence>
<keyword evidence="9 18" id="KW-0720">Serine protease</keyword>
<keyword evidence="20" id="KW-0812">Transmembrane</keyword>
<dbReference type="PROSITE" id="PS00022">
    <property type="entry name" value="EGF_1"/>
    <property type="match status" value="2"/>
</dbReference>
<evidence type="ECO:0000256" key="17">
    <source>
        <dbReference type="PROSITE-ProRule" id="PRU00479"/>
    </source>
</evidence>
<dbReference type="InterPro" id="IPR043504">
    <property type="entry name" value="Peptidase_S1_PA_chymotrypsin"/>
</dbReference>
<dbReference type="InterPro" id="IPR009003">
    <property type="entry name" value="Peptidase_S1_PA"/>
</dbReference>
<dbReference type="FunFam" id="2.40.10.10:FF:000003">
    <property type="entry name" value="Transmembrane serine protease 3"/>
    <property type="match status" value="1"/>
</dbReference>
<dbReference type="PROSITE" id="PS51092">
    <property type="entry name" value="FN2_2"/>
    <property type="match status" value="1"/>
</dbReference>
<feature type="domain" description="Fibronectin type-II" evidence="24">
    <location>
        <begin position="70"/>
        <end position="116"/>
    </location>
</feature>
<dbReference type="Proteomes" id="UP000515152">
    <property type="component" value="Chromosome 18"/>
</dbReference>
<dbReference type="Gene3D" id="2.40.20.10">
    <property type="entry name" value="Plasminogen Kringle 4"/>
    <property type="match status" value="1"/>
</dbReference>
<dbReference type="CDD" id="cd00054">
    <property type="entry name" value="EGF_CA"/>
    <property type="match status" value="1"/>
</dbReference>
<proteinExistence type="predicted"/>
<evidence type="ECO:0000256" key="15">
    <source>
        <dbReference type="PROSITE-ProRule" id="PRU00076"/>
    </source>
</evidence>
<dbReference type="InterPro" id="IPR001254">
    <property type="entry name" value="Trypsin_dom"/>
</dbReference>
<dbReference type="OrthoDB" id="9925451at2759"/>
<organism evidence="25 26">
    <name type="scientific">Clupea harengus</name>
    <name type="common">Atlantic herring</name>
    <dbReference type="NCBI Taxonomy" id="7950"/>
    <lineage>
        <taxon>Eukaryota</taxon>
        <taxon>Metazoa</taxon>
        <taxon>Chordata</taxon>
        <taxon>Craniata</taxon>
        <taxon>Vertebrata</taxon>
        <taxon>Euteleostomi</taxon>
        <taxon>Actinopterygii</taxon>
        <taxon>Neopterygii</taxon>
        <taxon>Teleostei</taxon>
        <taxon>Clupei</taxon>
        <taxon>Clupeiformes</taxon>
        <taxon>Clupeoidei</taxon>
        <taxon>Clupeidae</taxon>
        <taxon>Clupea</taxon>
    </lineage>
</organism>
<dbReference type="Pfam" id="PF00089">
    <property type="entry name" value="Trypsin"/>
    <property type="match status" value="1"/>
</dbReference>
<keyword evidence="12" id="KW-0325">Glycoprotein</keyword>
<dbReference type="PROSITE" id="PS01186">
    <property type="entry name" value="EGF_2"/>
    <property type="match status" value="2"/>
</dbReference>
<feature type="disulfide bond" evidence="15">
    <location>
        <begin position="240"/>
        <end position="249"/>
    </location>
</feature>
<dbReference type="SUPFAM" id="SSF50494">
    <property type="entry name" value="Trypsin-like serine proteases"/>
    <property type="match status" value="1"/>
</dbReference>
<accession>A0A6P3WFN9</accession>
<dbReference type="InterPro" id="IPR013806">
    <property type="entry name" value="Kringle-like"/>
</dbReference>
<feature type="region of interest" description="Disordered" evidence="19">
    <location>
        <begin position="341"/>
        <end position="384"/>
    </location>
</feature>
<dbReference type="Gene3D" id="2.40.10.10">
    <property type="entry name" value="Trypsin-like serine proteases"/>
    <property type="match status" value="1"/>
</dbReference>
<dbReference type="FunFam" id="2.10.25.10:FF:000255">
    <property type="entry name" value="Sushi, nidogen and EGF-like domains 1"/>
    <property type="match status" value="1"/>
</dbReference>
<dbReference type="KEGG" id="char:105912879"/>
<dbReference type="FunFam" id="2.40.20.10:FF:000001">
    <property type="entry name" value="Urokinase-type plasminogen activator"/>
    <property type="match status" value="1"/>
</dbReference>
<name>A0A6P3WFN9_CLUHA</name>
<keyword evidence="8 18" id="KW-0378">Hydrolase</keyword>
<dbReference type="GO" id="GO:0005615">
    <property type="term" value="C:extracellular space"/>
    <property type="evidence" value="ECO:0007669"/>
    <property type="project" value="TreeGrafter"/>
</dbReference>
<dbReference type="InterPro" id="IPR000742">
    <property type="entry name" value="EGF"/>
</dbReference>
<keyword evidence="4 16" id="KW-0420">Kringle</keyword>
<keyword evidence="10" id="KW-0865">Zymogen</keyword>
<keyword evidence="3 15" id="KW-0245">EGF-like domain</keyword>
<dbReference type="PRINTS" id="PR00018">
    <property type="entry name" value="KRINGLE"/>
</dbReference>
<evidence type="ECO:0000256" key="7">
    <source>
        <dbReference type="ARBA" id="ARBA00022737"/>
    </source>
</evidence>
<dbReference type="SMART" id="SM00020">
    <property type="entry name" value="Tryp_SPc"/>
    <property type="match status" value="1"/>
</dbReference>
<dbReference type="CDD" id="cd00190">
    <property type="entry name" value="Tryp_SPc"/>
    <property type="match status" value="1"/>
</dbReference>
<feature type="disulfide bond" evidence="15">
    <location>
        <begin position="140"/>
        <end position="157"/>
    </location>
</feature>
<dbReference type="SUPFAM" id="SSF57440">
    <property type="entry name" value="Kringle-like"/>
    <property type="match status" value="2"/>
</dbReference>
<evidence type="ECO:0000256" key="19">
    <source>
        <dbReference type="SAM" id="MobiDB-lite"/>
    </source>
</evidence>
<evidence type="ECO:0000256" key="8">
    <source>
        <dbReference type="ARBA" id="ARBA00022801"/>
    </source>
</evidence>
<dbReference type="PROSITE" id="PS50070">
    <property type="entry name" value="KRINGLE_2"/>
    <property type="match status" value="1"/>
</dbReference>
<gene>
    <name evidence="26" type="primary">LOC105912879</name>
</gene>
<keyword evidence="7" id="KW-0677">Repeat</keyword>
<evidence type="ECO:0000313" key="26">
    <source>
        <dbReference type="RefSeq" id="XP_012697340.2"/>
    </source>
</evidence>
<feature type="disulfide bond" evidence="15">
    <location>
        <begin position="159"/>
        <end position="168"/>
    </location>
</feature>
<dbReference type="GO" id="GO:0033993">
    <property type="term" value="P:response to lipid"/>
    <property type="evidence" value="ECO:0007669"/>
    <property type="project" value="UniProtKB-ARBA"/>
</dbReference>
<keyword evidence="11 15" id="KW-1015">Disulfide bond</keyword>
<evidence type="ECO:0000256" key="9">
    <source>
        <dbReference type="ARBA" id="ARBA00022825"/>
    </source>
</evidence>
<feature type="compositionally biased region" description="Basic and acidic residues" evidence="19">
    <location>
        <begin position="345"/>
        <end position="357"/>
    </location>
</feature>
<evidence type="ECO:0000256" key="4">
    <source>
        <dbReference type="ARBA" id="ARBA00022572"/>
    </source>
</evidence>
<dbReference type="RefSeq" id="XP_012697340.2">
    <property type="nucleotide sequence ID" value="XM_012841886.3"/>
</dbReference>
<keyword evidence="20" id="KW-1133">Transmembrane helix</keyword>
<dbReference type="PROSITE" id="PS50026">
    <property type="entry name" value="EGF_3"/>
    <property type="match status" value="2"/>
</dbReference>
<dbReference type="AlphaFoldDB" id="A0A6P3WFN9"/>
<evidence type="ECO:0000256" key="1">
    <source>
        <dbReference type="ARBA" id="ARBA00004239"/>
    </source>
</evidence>
<evidence type="ECO:0000256" key="14">
    <source>
        <dbReference type="ARBA" id="ARBA00038868"/>
    </source>
</evidence>
<evidence type="ECO:0000256" key="16">
    <source>
        <dbReference type="PROSITE-ProRule" id="PRU00121"/>
    </source>
</evidence>
<dbReference type="CDD" id="cd00062">
    <property type="entry name" value="FN2"/>
    <property type="match status" value="1"/>
</dbReference>
<evidence type="ECO:0000256" key="12">
    <source>
        <dbReference type="ARBA" id="ARBA00023180"/>
    </source>
</evidence>
<reference evidence="26" key="1">
    <citation type="submission" date="2025-08" db="UniProtKB">
        <authorList>
            <consortium name="RefSeq"/>
        </authorList>
    </citation>
    <scope>IDENTIFICATION</scope>
</reference>
<evidence type="ECO:0000259" key="24">
    <source>
        <dbReference type="PROSITE" id="PS51092"/>
    </source>
</evidence>
<evidence type="ECO:0000259" key="22">
    <source>
        <dbReference type="PROSITE" id="PS50070"/>
    </source>
</evidence>
<evidence type="ECO:0000256" key="13">
    <source>
        <dbReference type="ARBA" id="ARBA00036320"/>
    </source>
</evidence>
<dbReference type="Pfam" id="PF00040">
    <property type="entry name" value="fn2"/>
    <property type="match status" value="1"/>
</dbReference>
<dbReference type="GO" id="GO:1901701">
    <property type="term" value="P:cellular response to oxygen-containing compound"/>
    <property type="evidence" value="ECO:0007669"/>
    <property type="project" value="UniProtKB-ARBA"/>
</dbReference>
<evidence type="ECO:0000256" key="6">
    <source>
        <dbReference type="ARBA" id="ARBA00022729"/>
    </source>
</evidence>
<evidence type="ECO:0000256" key="18">
    <source>
        <dbReference type="RuleBase" id="RU363034"/>
    </source>
</evidence>
<dbReference type="SMART" id="SM00130">
    <property type="entry name" value="KR"/>
    <property type="match status" value="1"/>
</dbReference>
<dbReference type="SUPFAM" id="SSF57196">
    <property type="entry name" value="EGF/Laminin"/>
    <property type="match status" value="1"/>
</dbReference>
<dbReference type="InterPro" id="IPR000001">
    <property type="entry name" value="Kringle"/>
</dbReference>
<keyword evidence="2" id="KW-0964">Secreted</keyword>
<dbReference type="PROSITE" id="PS50240">
    <property type="entry name" value="TRYPSIN_DOM"/>
    <property type="match status" value="1"/>
</dbReference>
<keyword evidence="20" id="KW-0472">Membrane</keyword>
<dbReference type="InterPro" id="IPR018056">
    <property type="entry name" value="Kringle_CS"/>
</dbReference>
<keyword evidence="6" id="KW-0732">Signal</keyword>
<protein>
    <recommendedName>
        <fullName evidence="14">trypsin</fullName>
        <ecNumber evidence="14">3.4.21.4</ecNumber>
    </recommendedName>
</protein>
<sequence>MGKVHQTSNATVWTHLPKTWGQAYRCLITSIIAVILLPCVLSLRSRMVPPGHEILLARDSVKESRKVLTLDGQECKFPFRLGGAIHHQCLSLSSPWPWCSLTHNYDRDRQWGYCTAENEHPNEISPFPRREPDMCVGNPCWNGGLCTQVRHKRTFECTCPEGYTGRRCEERKCFEETHLRHYDSEEAWGRISNRKVEQCTCLDGKALCERTRYTACSWNPCENEGTCRVIEATGEEVCACQPGYSGPFCSIVPDSRCYEGNGTDYRGTSNTSSSGSHCLPWNSDLLFDELSLDVARDKDLKGLGEHAFCRNPDKDSMPWCYMMQDGAVSWEYCDIPACSRRPPSTRKEVSPPRDKPSRPVRPVRPIQPIRPIRPVRPNKCGTRHQKRIPRARILGGSMALPGSHPWMAAIYIGEEFCGGTMVHACWVVSAAHCFYRNPKLSDVRVVLGQHAYNDTGTNTRSFGVEKYVFPDRYSQFNPTQHDIVLLKLKKKDGRCARRSQFIRPICLPEKNTTFPDFYCCQITGWGHMQEKGTTYSRLTEGLVGIIPFDRCSRPDIYGPELRPGMLCAGNNGCVDACQGDSGGPLACVRDGVSILYGVISWGDGCGRKNKPGVYTKVPDYVDWITSVIRSRT</sequence>
<dbReference type="InterPro" id="IPR000562">
    <property type="entry name" value="FN_type2_dom"/>
</dbReference>
<evidence type="ECO:0000256" key="3">
    <source>
        <dbReference type="ARBA" id="ARBA00022536"/>
    </source>
</evidence>
<feature type="transmembrane region" description="Helical" evidence="20">
    <location>
        <begin position="22"/>
        <end position="43"/>
    </location>
</feature>
<keyword evidence="5 18" id="KW-0645">Protease</keyword>
<comment type="caution">
    <text evidence="17">Lacks conserved residue(s) required for the propagation of feature annotation.</text>
</comment>
<dbReference type="GO" id="GO:0007596">
    <property type="term" value="P:blood coagulation"/>
    <property type="evidence" value="ECO:0007669"/>
    <property type="project" value="TreeGrafter"/>
</dbReference>
<dbReference type="InterPro" id="IPR038178">
    <property type="entry name" value="Kringle_sf"/>
</dbReference>
<dbReference type="Gene3D" id="2.10.25.10">
    <property type="entry name" value="Laminin"/>
    <property type="match status" value="2"/>
</dbReference>
<feature type="domain" description="EGF-like" evidence="21">
    <location>
        <begin position="212"/>
        <end position="250"/>
    </location>
</feature>
<dbReference type="GO" id="GO:0004252">
    <property type="term" value="F:serine-type endopeptidase activity"/>
    <property type="evidence" value="ECO:0007669"/>
    <property type="project" value="UniProtKB-EC"/>
</dbReference>
<dbReference type="InterPro" id="IPR036943">
    <property type="entry name" value="FN_type2_sf"/>
</dbReference>
<dbReference type="SMART" id="SM00181">
    <property type="entry name" value="EGF"/>
    <property type="match status" value="2"/>
</dbReference>
<dbReference type="InterPro" id="IPR000083">
    <property type="entry name" value="Fibronectin_type1"/>
</dbReference>
<dbReference type="GeneID" id="105912879"/>
<evidence type="ECO:0000256" key="20">
    <source>
        <dbReference type="SAM" id="Phobius"/>
    </source>
</evidence>
<dbReference type="PROSITE" id="PS00134">
    <property type="entry name" value="TRYPSIN_HIS"/>
    <property type="match status" value="1"/>
</dbReference>
<dbReference type="Pfam" id="PF00008">
    <property type="entry name" value="EGF"/>
    <property type="match status" value="1"/>
</dbReference>